<reference evidence="1 2" key="1">
    <citation type="submission" date="2020-09" db="EMBL/GenBank/DDBJ databases">
        <title>De no assembly of potato wild relative species, Solanum commersonii.</title>
        <authorList>
            <person name="Cho K."/>
        </authorList>
    </citation>
    <scope>NUCLEOTIDE SEQUENCE [LARGE SCALE GENOMIC DNA]</scope>
    <source>
        <strain evidence="1">LZ3.2</strain>
        <tissue evidence="1">Leaf</tissue>
    </source>
</reference>
<accession>A0A9J5YW15</accession>
<dbReference type="PANTHER" id="PTHR33710:SF79">
    <property type="entry name" value="OS06G0205337 PROTEIN"/>
    <property type="match status" value="1"/>
</dbReference>
<dbReference type="PANTHER" id="PTHR33710">
    <property type="entry name" value="BNAC02G09200D PROTEIN"/>
    <property type="match status" value="1"/>
</dbReference>
<dbReference type="SUPFAM" id="SSF56219">
    <property type="entry name" value="DNase I-like"/>
    <property type="match status" value="1"/>
</dbReference>
<evidence type="ECO:0000313" key="1">
    <source>
        <dbReference type="EMBL" id="KAG5604761.1"/>
    </source>
</evidence>
<proteinExistence type="predicted"/>
<keyword evidence="2" id="KW-1185">Reference proteome</keyword>
<dbReference type="AlphaFoldDB" id="A0A9J5YW15"/>
<evidence type="ECO:0008006" key="3">
    <source>
        <dbReference type="Google" id="ProtNLM"/>
    </source>
</evidence>
<gene>
    <name evidence="1" type="ORF">H5410_026253</name>
</gene>
<name>A0A9J5YW15_SOLCO</name>
<dbReference type="EMBL" id="JACXVP010000005">
    <property type="protein sequence ID" value="KAG5604761.1"/>
    <property type="molecule type" value="Genomic_DNA"/>
</dbReference>
<dbReference type="OrthoDB" id="1301789at2759"/>
<evidence type="ECO:0000313" key="2">
    <source>
        <dbReference type="Proteomes" id="UP000824120"/>
    </source>
</evidence>
<sequence>MNEEEKIGGLPVVTADYEDFACCIENCDLTEVNFRGGPFTWWNGRAGDDGIFERLDRVLVIQEMQNWSNFLEVEHLIRTGSDHAPMFLTFEENATQFNKPFNFSSSRQNTSPLKRLCLKIGEIEESEDCTVNMKEDIVKIKEHLFEEEPTVMNRMIMQKAQAKFKKYLHFEEDYWKQKAGFDWFEEGDSLSQIGTQDSFIRLDKRKKKKFTQERDAINFSLLRHIPEVLNESDNSNLCSSQP</sequence>
<dbReference type="InterPro" id="IPR036691">
    <property type="entry name" value="Endo/exonu/phosph_ase_sf"/>
</dbReference>
<dbReference type="Gene3D" id="3.60.10.10">
    <property type="entry name" value="Endonuclease/exonuclease/phosphatase"/>
    <property type="match status" value="1"/>
</dbReference>
<comment type="caution">
    <text evidence="1">The sequence shown here is derived from an EMBL/GenBank/DDBJ whole genome shotgun (WGS) entry which is preliminary data.</text>
</comment>
<organism evidence="1 2">
    <name type="scientific">Solanum commersonii</name>
    <name type="common">Commerson's wild potato</name>
    <name type="synonym">Commerson's nightshade</name>
    <dbReference type="NCBI Taxonomy" id="4109"/>
    <lineage>
        <taxon>Eukaryota</taxon>
        <taxon>Viridiplantae</taxon>
        <taxon>Streptophyta</taxon>
        <taxon>Embryophyta</taxon>
        <taxon>Tracheophyta</taxon>
        <taxon>Spermatophyta</taxon>
        <taxon>Magnoliopsida</taxon>
        <taxon>eudicotyledons</taxon>
        <taxon>Gunneridae</taxon>
        <taxon>Pentapetalae</taxon>
        <taxon>asterids</taxon>
        <taxon>lamiids</taxon>
        <taxon>Solanales</taxon>
        <taxon>Solanaceae</taxon>
        <taxon>Solanoideae</taxon>
        <taxon>Solaneae</taxon>
        <taxon>Solanum</taxon>
    </lineage>
</organism>
<dbReference type="Proteomes" id="UP000824120">
    <property type="component" value="Chromosome 5"/>
</dbReference>
<protein>
    <recommendedName>
        <fullName evidence="3">Endonuclease/exonuclease/phosphatase domain-containing protein</fullName>
    </recommendedName>
</protein>